<dbReference type="GeneID" id="83624185"/>
<protein>
    <submittedName>
        <fullName evidence="1">Uncharacterized protein</fullName>
    </submittedName>
</protein>
<accession>A0AA46PV50</accession>
<evidence type="ECO:0000313" key="1">
    <source>
        <dbReference type="EMBL" id="UYF94061.1"/>
    </source>
</evidence>
<organism evidence="1 2">
    <name type="scientific">Rhodococcus aetherivorans</name>
    <dbReference type="NCBI Taxonomy" id="191292"/>
    <lineage>
        <taxon>Bacteria</taxon>
        <taxon>Bacillati</taxon>
        <taxon>Actinomycetota</taxon>
        <taxon>Actinomycetes</taxon>
        <taxon>Mycobacteriales</taxon>
        <taxon>Nocardiaceae</taxon>
        <taxon>Rhodococcus</taxon>
    </lineage>
</organism>
<evidence type="ECO:0000313" key="2">
    <source>
        <dbReference type="Proteomes" id="UP001163947"/>
    </source>
</evidence>
<gene>
    <name evidence="1" type="ORF">OCS65_27195</name>
</gene>
<sequence>MRPGRVDPLWQRSSSFVDPETRAKLTDRHLAAPQPLWSALARTRTDPTEAQADALTWAVQAVLPSARAFERAKLDREHGRQLLSLQSSRWPRFPACSPRRRCTRHLAG</sequence>
<dbReference type="EMBL" id="CP106982">
    <property type="protein sequence ID" value="UYF94061.1"/>
    <property type="molecule type" value="Genomic_DNA"/>
</dbReference>
<proteinExistence type="predicted"/>
<dbReference type="Proteomes" id="UP001163947">
    <property type="component" value="Chromosome"/>
</dbReference>
<dbReference type="AlphaFoldDB" id="A0AA46PV50"/>
<name>A0AA46PV50_9NOCA</name>
<reference evidence="1" key="1">
    <citation type="submission" date="2022-09" db="EMBL/GenBank/DDBJ databases">
        <title>The genome sequence of Rhodococcus aetherivorans N1.</title>
        <authorList>
            <person name="Jiang W."/>
        </authorList>
    </citation>
    <scope>NUCLEOTIDE SEQUENCE</scope>
    <source>
        <strain evidence="1">N1</strain>
    </source>
</reference>
<dbReference type="RefSeq" id="WP_263508256.1">
    <property type="nucleotide sequence ID" value="NZ_CP101842.1"/>
</dbReference>